<accession>A0A8H7QBP2</accession>
<evidence type="ECO:0000256" key="1">
    <source>
        <dbReference type="SAM" id="MobiDB-lite"/>
    </source>
</evidence>
<dbReference type="EMBL" id="JAEPRA010000001">
    <property type="protein sequence ID" value="KAG2189145.1"/>
    <property type="molecule type" value="Genomic_DNA"/>
</dbReference>
<feature type="region of interest" description="Disordered" evidence="1">
    <location>
        <begin position="1"/>
        <end position="65"/>
    </location>
</feature>
<sequence length="184" mass="21170">MPHMPFLSSLVFGTSPPTSKIQDKFQHYYQHGRRRSSSQSSRKTTGSIENDSSEDSAPASHNSHRLSNIIAKRFPKKQEVVQEHEIDFPTELKNLQKKFDDAKSETNFATVSLGSVYYHEDYINGEDAIRKMTEAWSLLMDLVDRDTWREDPDACSLETDMKALIDVFASLPRIDRHMDDNDDE</sequence>
<dbReference type="AlphaFoldDB" id="A0A8H7QBP2"/>
<evidence type="ECO:0000313" key="3">
    <source>
        <dbReference type="Proteomes" id="UP000612746"/>
    </source>
</evidence>
<proteinExistence type="predicted"/>
<comment type="caution">
    <text evidence="2">The sequence shown here is derived from an EMBL/GenBank/DDBJ whole genome shotgun (WGS) entry which is preliminary data.</text>
</comment>
<keyword evidence="3" id="KW-1185">Reference proteome</keyword>
<organism evidence="2 3">
    <name type="scientific">Umbelopsis vinacea</name>
    <dbReference type="NCBI Taxonomy" id="44442"/>
    <lineage>
        <taxon>Eukaryota</taxon>
        <taxon>Fungi</taxon>
        <taxon>Fungi incertae sedis</taxon>
        <taxon>Mucoromycota</taxon>
        <taxon>Mucoromycotina</taxon>
        <taxon>Umbelopsidomycetes</taxon>
        <taxon>Umbelopsidales</taxon>
        <taxon>Umbelopsidaceae</taxon>
        <taxon>Umbelopsis</taxon>
    </lineage>
</organism>
<dbReference type="Proteomes" id="UP000612746">
    <property type="component" value="Unassembled WGS sequence"/>
</dbReference>
<dbReference type="OrthoDB" id="273230at2759"/>
<evidence type="ECO:0000313" key="2">
    <source>
        <dbReference type="EMBL" id="KAG2189145.1"/>
    </source>
</evidence>
<protein>
    <submittedName>
        <fullName evidence="2">Uncharacterized protein</fullName>
    </submittedName>
</protein>
<name>A0A8H7QBP2_9FUNG</name>
<reference evidence="2" key="1">
    <citation type="submission" date="2020-12" db="EMBL/GenBank/DDBJ databases">
        <title>Metabolic potential, ecology and presence of endohyphal bacteria is reflected in genomic diversity of Mucoromycotina.</title>
        <authorList>
            <person name="Muszewska A."/>
            <person name="Okrasinska A."/>
            <person name="Steczkiewicz K."/>
            <person name="Drgas O."/>
            <person name="Orlowska M."/>
            <person name="Perlinska-Lenart U."/>
            <person name="Aleksandrzak-Piekarczyk T."/>
            <person name="Szatraj K."/>
            <person name="Zielenkiewicz U."/>
            <person name="Pilsyk S."/>
            <person name="Malc E."/>
            <person name="Mieczkowski P."/>
            <person name="Kruszewska J.S."/>
            <person name="Biernat P."/>
            <person name="Pawlowska J."/>
        </authorList>
    </citation>
    <scope>NUCLEOTIDE SEQUENCE</scope>
    <source>
        <strain evidence="2">WA0000051536</strain>
    </source>
</reference>
<feature type="compositionally biased region" description="Polar residues" evidence="1">
    <location>
        <begin position="11"/>
        <end position="20"/>
    </location>
</feature>
<gene>
    <name evidence="2" type="ORF">INT44_004287</name>
</gene>